<dbReference type="OrthoDB" id="1453786at2"/>
<keyword evidence="2" id="KW-1133">Transmembrane helix</keyword>
<dbReference type="Proteomes" id="UP000276603">
    <property type="component" value="Unassembled WGS sequence"/>
</dbReference>
<evidence type="ECO:0000313" key="4">
    <source>
        <dbReference type="EMBL" id="RKN83470.1"/>
    </source>
</evidence>
<dbReference type="EMBL" id="RBCJ01000001">
    <property type="protein sequence ID" value="RKN83470.1"/>
    <property type="molecule type" value="Genomic_DNA"/>
</dbReference>
<dbReference type="Pfam" id="PF12508">
    <property type="entry name" value="Transposon_TraM"/>
    <property type="match status" value="1"/>
</dbReference>
<keyword evidence="5" id="KW-1185">Reference proteome</keyword>
<evidence type="ECO:0000256" key="1">
    <source>
        <dbReference type="SAM" id="MobiDB-lite"/>
    </source>
</evidence>
<feature type="region of interest" description="Disordered" evidence="1">
    <location>
        <begin position="43"/>
        <end position="64"/>
    </location>
</feature>
<reference evidence="4 5" key="1">
    <citation type="submission" date="2018-10" db="EMBL/GenBank/DDBJ databases">
        <title>Ulvibacterium marinum gen. nov., sp. nov., a novel marine bacterium of the family Flavobacteriaceae, isolated from a culture of the green alga Ulva prolifera.</title>
        <authorList>
            <person name="Zhang Z."/>
        </authorList>
    </citation>
    <scope>NUCLEOTIDE SEQUENCE [LARGE SCALE GENOMIC DNA]</scope>
    <source>
        <strain evidence="4 5">CCMM003</strain>
    </source>
</reference>
<accession>A0A3B0CDR8</accession>
<comment type="caution">
    <text evidence="4">The sequence shown here is derived from an EMBL/GenBank/DDBJ whole genome shotgun (WGS) entry which is preliminary data.</text>
</comment>
<feature type="compositionally biased region" description="Polar residues" evidence="1">
    <location>
        <begin position="49"/>
        <end position="61"/>
    </location>
</feature>
<protein>
    <submittedName>
        <fullName evidence="4">Conjugative transposon protein TraM</fullName>
    </submittedName>
</protein>
<evidence type="ECO:0000313" key="5">
    <source>
        <dbReference type="Proteomes" id="UP000276603"/>
    </source>
</evidence>
<name>A0A3B0CDR8_9FLAO</name>
<evidence type="ECO:0000259" key="3">
    <source>
        <dbReference type="Pfam" id="PF12508"/>
    </source>
</evidence>
<evidence type="ECO:0000256" key="2">
    <source>
        <dbReference type="SAM" id="Phobius"/>
    </source>
</evidence>
<feature type="transmembrane region" description="Helical" evidence="2">
    <location>
        <begin position="18"/>
        <end position="37"/>
    </location>
</feature>
<dbReference type="RefSeq" id="WP_120710677.1">
    <property type="nucleotide sequence ID" value="NZ_RBCJ01000001.1"/>
</dbReference>
<dbReference type="InterPro" id="IPR055407">
    <property type="entry name" value="TraM_C"/>
</dbReference>
<dbReference type="AlphaFoldDB" id="A0A3B0CDR8"/>
<organism evidence="4 5">
    <name type="scientific">Ulvibacterium marinum</name>
    <dbReference type="NCBI Taxonomy" id="2419782"/>
    <lineage>
        <taxon>Bacteria</taxon>
        <taxon>Pseudomonadati</taxon>
        <taxon>Bacteroidota</taxon>
        <taxon>Flavobacteriia</taxon>
        <taxon>Flavobacteriales</taxon>
        <taxon>Flavobacteriaceae</taxon>
        <taxon>Ulvibacterium</taxon>
    </lineage>
</organism>
<feature type="domain" description="Conjugative transposon TraM C-terminal" evidence="3">
    <location>
        <begin position="188"/>
        <end position="332"/>
    </location>
</feature>
<sequence length="335" mass="38386">MATIKERFDKWIKRHKRFAMAVPIVGLLLIFFVVTSLKSISEKGDEDTVNSGYNNSLPNQKSELEVKDPNEYYKQSLKDSLEQLREYGRIQNINDTRKENDSLERILKELNNFSLDEADTNDNEVTKVSASSETPQTEYTSKMSAAEEKLEYRKLLMEARDERLSRSQDYSAPYMESSNKTSASIVSIDAAIYRDQFILPGNRVKLILKEDISYNGKRFRKNTFVYATSNIQGSRIILEVTNIDNVKISLTALDQEDGMIGLHNERAGELMQEFKANVEQEGANELSEAVGESTEMPLARNLIRSFGNFFQKKKYKERDKILLVNGDRVFLVPKA</sequence>
<keyword evidence="2" id="KW-0812">Transmembrane</keyword>
<feature type="compositionally biased region" description="Polar residues" evidence="1">
    <location>
        <begin position="126"/>
        <end position="143"/>
    </location>
</feature>
<proteinExistence type="predicted"/>
<feature type="region of interest" description="Disordered" evidence="1">
    <location>
        <begin position="122"/>
        <end position="144"/>
    </location>
</feature>
<keyword evidence="2" id="KW-0472">Membrane</keyword>
<gene>
    <name evidence="4" type="primary">traM</name>
    <name evidence="4" type="ORF">D7Z94_06540</name>
</gene>